<keyword evidence="2" id="KW-1185">Reference proteome</keyword>
<dbReference type="RefSeq" id="WP_145312130.1">
    <property type="nucleotide sequence ID" value="NZ_CP037452.1"/>
</dbReference>
<name>A0A518IIE2_9PLAN</name>
<organism evidence="1 2">
    <name type="scientific">Gimesia fumaroli</name>
    <dbReference type="NCBI Taxonomy" id="2527976"/>
    <lineage>
        <taxon>Bacteria</taxon>
        <taxon>Pseudomonadati</taxon>
        <taxon>Planctomycetota</taxon>
        <taxon>Planctomycetia</taxon>
        <taxon>Planctomycetales</taxon>
        <taxon>Planctomycetaceae</taxon>
        <taxon>Gimesia</taxon>
    </lineage>
</organism>
<sequence length="199" mass="21566">MHTLLSRIEDVFDIKGHGFVIAPGIPSGSSLRVTVGDPLKLKQPDGTVHKSYVRAIEMIMGGAPERACISLLLGEDLTKTDLSTGSELWLDAQTQDIIQYHFPAITLSTLKSRLFTPDHSGHLQFGDSAVTFLPSSTDDLTAGALEFQDELRSYLLSMTPSDDGVTLFVGLLGLKHDPSLLPQIDLSLKQAGLTFSRDS</sequence>
<dbReference type="KEGG" id="gfm:Enr17x_49290"/>
<protein>
    <submittedName>
        <fullName evidence="1">Uncharacterized protein</fullName>
    </submittedName>
</protein>
<accession>A0A518IIE2</accession>
<evidence type="ECO:0000313" key="2">
    <source>
        <dbReference type="Proteomes" id="UP000318313"/>
    </source>
</evidence>
<dbReference type="AlphaFoldDB" id="A0A518IIE2"/>
<reference evidence="1 2" key="1">
    <citation type="submission" date="2019-03" db="EMBL/GenBank/DDBJ databases">
        <title>Deep-cultivation of Planctomycetes and their phenomic and genomic characterization uncovers novel biology.</title>
        <authorList>
            <person name="Wiegand S."/>
            <person name="Jogler M."/>
            <person name="Boedeker C."/>
            <person name="Pinto D."/>
            <person name="Vollmers J."/>
            <person name="Rivas-Marin E."/>
            <person name="Kohn T."/>
            <person name="Peeters S.H."/>
            <person name="Heuer A."/>
            <person name="Rast P."/>
            <person name="Oberbeckmann S."/>
            <person name="Bunk B."/>
            <person name="Jeske O."/>
            <person name="Meyerdierks A."/>
            <person name="Storesund J.E."/>
            <person name="Kallscheuer N."/>
            <person name="Luecker S."/>
            <person name="Lage O.M."/>
            <person name="Pohl T."/>
            <person name="Merkel B.J."/>
            <person name="Hornburger P."/>
            <person name="Mueller R.-W."/>
            <person name="Bruemmer F."/>
            <person name="Labrenz M."/>
            <person name="Spormann A.M."/>
            <person name="Op den Camp H."/>
            <person name="Overmann J."/>
            <person name="Amann R."/>
            <person name="Jetten M.S.M."/>
            <person name="Mascher T."/>
            <person name="Medema M.H."/>
            <person name="Devos D.P."/>
            <person name="Kaster A.-K."/>
            <person name="Ovreas L."/>
            <person name="Rohde M."/>
            <person name="Galperin M.Y."/>
            <person name="Jogler C."/>
        </authorList>
    </citation>
    <scope>NUCLEOTIDE SEQUENCE [LARGE SCALE GENOMIC DNA]</scope>
    <source>
        <strain evidence="1 2">Enr17</strain>
    </source>
</reference>
<proteinExistence type="predicted"/>
<dbReference type="Proteomes" id="UP000318313">
    <property type="component" value="Chromosome"/>
</dbReference>
<dbReference type="EMBL" id="CP037452">
    <property type="protein sequence ID" value="QDV52859.1"/>
    <property type="molecule type" value="Genomic_DNA"/>
</dbReference>
<dbReference type="OrthoDB" id="7068673at2"/>
<gene>
    <name evidence="1" type="ORF">Enr17x_49290</name>
</gene>
<evidence type="ECO:0000313" key="1">
    <source>
        <dbReference type="EMBL" id="QDV52859.1"/>
    </source>
</evidence>